<keyword evidence="4" id="KW-1185">Reference proteome</keyword>
<evidence type="ECO:0000313" key="3">
    <source>
        <dbReference type="EMBL" id="EOA81337.1"/>
    </source>
</evidence>
<dbReference type="STRING" id="671987.R0JYL5"/>
<dbReference type="OrthoDB" id="446723at2759"/>
<dbReference type="EMBL" id="KB908866">
    <property type="protein sequence ID" value="EOA81337.1"/>
    <property type="molecule type" value="Genomic_DNA"/>
</dbReference>
<proteinExistence type="predicted"/>
<sequence>MVDWKGLFVKAYWTFAGLGMIWAVFIGSLISPTLQRHALYAHRFNTNFMDNISNPEEFGFAKGQVQPFRLTTADDENLFCWHVIPLDVYLENEHELSTAAAVGQTVDGLKGTVGEKLLSMDLESKVVVNFHGNAGHIAQGYRPSTYRSISGIPKTHLLTCDYRGFGISSLKNAPHIPTETGIITDAISLVSYVCHNLSHPVSRTVLLGQSLGTAVTAAAALYHTDPNSPELPHDLVRPRAPGSSTKAPKPPTETFAAIVLVAPFRTLPLLLQHYRISGLIPVLKPLQGYPRIANYLASRIVDQWPTQARLEALISSDAARKLGFRISLLHARNDQDISYFESESLFAPLQTLMLASGNAAADAAGSDVSAEETRRSVHGGERVKRGAFAYKKVEDSKGERLIELEVTRYGGHNEVVGWSQVALAVRRGFEKRRLRPGLDVE</sequence>
<keyword evidence="2" id="KW-1133">Transmembrane helix</keyword>
<reference evidence="3 4" key="2">
    <citation type="journal article" date="2013" name="PLoS Genet.">
        <title>Comparative genome structure, secondary metabolite, and effector coding capacity across Cochliobolus pathogens.</title>
        <authorList>
            <person name="Condon B.J."/>
            <person name="Leng Y."/>
            <person name="Wu D."/>
            <person name="Bushley K.E."/>
            <person name="Ohm R.A."/>
            <person name="Otillar R."/>
            <person name="Martin J."/>
            <person name="Schackwitz W."/>
            <person name="Grimwood J."/>
            <person name="MohdZainudin N."/>
            <person name="Xue C."/>
            <person name="Wang R."/>
            <person name="Manning V.A."/>
            <person name="Dhillon B."/>
            <person name="Tu Z.J."/>
            <person name="Steffenson B.J."/>
            <person name="Salamov A."/>
            <person name="Sun H."/>
            <person name="Lowry S."/>
            <person name="LaButti K."/>
            <person name="Han J."/>
            <person name="Copeland A."/>
            <person name="Lindquist E."/>
            <person name="Barry K."/>
            <person name="Schmutz J."/>
            <person name="Baker S.E."/>
            <person name="Ciuffetti L.M."/>
            <person name="Grigoriev I.V."/>
            <person name="Zhong S."/>
            <person name="Turgeon B.G."/>
        </authorList>
    </citation>
    <scope>NUCLEOTIDE SEQUENCE [LARGE SCALE GENOMIC DNA]</scope>
    <source>
        <strain evidence="4">28A</strain>
    </source>
</reference>
<dbReference type="InterPro" id="IPR029058">
    <property type="entry name" value="AB_hydrolase_fold"/>
</dbReference>
<dbReference type="PANTHER" id="PTHR12277">
    <property type="entry name" value="ALPHA/BETA HYDROLASE DOMAIN-CONTAINING PROTEIN"/>
    <property type="match status" value="1"/>
</dbReference>
<protein>
    <recommendedName>
        <fullName evidence="5">AB hydrolase-1 domain-containing protein</fullName>
    </recommendedName>
</protein>
<gene>
    <name evidence="3" type="ORF">SETTUDRAFT_142751</name>
</gene>
<evidence type="ECO:0008006" key="5">
    <source>
        <dbReference type="Google" id="ProtNLM"/>
    </source>
</evidence>
<evidence type="ECO:0000256" key="2">
    <source>
        <dbReference type="SAM" id="Phobius"/>
    </source>
</evidence>
<accession>R0JYL5</accession>
<reference evidence="3 4" key="1">
    <citation type="journal article" date="2012" name="PLoS Pathog.">
        <title>Diverse lifestyles and strategies of plant pathogenesis encoded in the genomes of eighteen Dothideomycetes fungi.</title>
        <authorList>
            <person name="Ohm R.A."/>
            <person name="Feau N."/>
            <person name="Henrissat B."/>
            <person name="Schoch C.L."/>
            <person name="Horwitz B.A."/>
            <person name="Barry K.W."/>
            <person name="Condon B.J."/>
            <person name="Copeland A.C."/>
            <person name="Dhillon B."/>
            <person name="Glaser F."/>
            <person name="Hesse C.N."/>
            <person name="Kosti I."/>
            <person name="LaButti K."/>
            <person name="Lindquist E.A."/>
            <person name="Lucas S."/>
            <person name="Salamov A.A."/>
            <person name="Bradshaw R.E."/>
            <person name="Ciuffetti L."/>
            <person name="Hamelin R.C."/>
            <person name="Kema G.H.J."/>
            <person name="Lawrence C."/>
            <person name="Scott J.A."/>
            <person name="Spatafora J.W."/>
            <person name="Turgeon B.G."/>
            <person name="de Wit P.J.G.M."/>
            <person name="Zhong S."/>
            <person name="Goodwin S.B."/>
            <person name="Grigoriev I.V."/>
        </authorList>
    </citation>
    <scope>NUCLEOTIDE SEQUENCE [LARGE SCALE GENOMIC DNA]</scope>
    <source>
        <strain evidence="4">28A</strain>
    </source>
</reference>
<dbReference type="AlphaFoldDB" id="R0JYL5"/>
<dbReference type="Proteomes" id="UP000016935">
    <property type="component" value="Unassembled WGS sequence"/>
</dbReference>
<keyword evidence="2" id="KW-0472">Membrane</keyword>
<dbReference type="HOGENOM" id="CLU_029375_3_0_1"/>
<dbReference type="eggNOG" id="ENOG502SSQM">
    <property type="taxonomic scope" value="Eukaryota"/>
</dbReference>
<feature type="transmembrane region" description="Helical" evidence="2">
    <location>
        <begin position="12"/>
        <end position="34"/>
    </location>
</feature>
<dbReference type="GeneID" id="19396686"/>
<keyword evidence="2" id="KW-0812">Transmembrane</keyword>
<organism evidence="3 4">
    <name type="scientific">Exserohilum turcicum (strain 28A)</name>
    <name type="common">Northern leaf blight fungus</name>
    <name type="synonym">Setosphaeria turcica</name>
    <dbReference type="NCBI Taxonomy" id="671987"/>
    <lineage>
        <taxon>Eukaryota</taxon>
        <taxon>Fungi</taxon>
        <taxon>Dikarya</taxon>
        <taxon>Ascomycota</taxon>
        <taxon>Pezizomycotina</taxon>
        <taxon>Dothideomycetes</taxon>
        <taxon>Pleosporomycetidae</taxon>
        <taxon>Pleosporales</taxon>
        <taxon>Pleosporineae</taxon>
        <taxon>Pleosporaceae</taxon>
        <taxon>Exserohilum</taxon>
    </lineage>
</organism>
<evidence type="ECO:0000313" key="4">
    <source>
        <dbReference type="Proteomes" id="UP000016935"/>
    </source>
</evidence>
<feature type="region of interest" description="Disordered" evidence="1">
    <location>
        <begin position="225"/>
        <end position="250"/>
    </location>
</feature>
<dbReference type="Gene3D" id="3.40.50.1820">
    <property type="entry name" value="alpha/beta hydrolase"/>
    <property type="match status" value="1"/>
</dbReference>
<dbReference type="SUPFAM" id="SSF53474">
    <property type="entry name" value="alpha/beta-Hydrolases"/>
    <property type="match status" value="1"/>
</dbReference>
<dbReference type="PANTHER" id="PTHR12277:SF81">
    <property type="entry name" value="PROTEIN ABHD13"/>
    <property type="match status" value="1"/>
</dbReference>
<evidence type="ECO:0000256" key="1">
    <source>
        <dbReference type="SAM" id="MobiDB-lite"/>
    </source>
</evidence>
<name>R0JYL5_EXST2</name>
<dbReference type="RefSeq" id="XP_008030836.1">
    <property type="nucleotide sequence ID" value="XM_008032645.1"/>
</dbReference>